<gene>
    <name evidence="2" type="ORF">T440DRAFT_534097</name>
</gene>
<dbReference type="EMBL" id="MU006313">
    <property type="protein sequence ID" value="KAF2849078.1"/>
    <property type="molecule type" value="Genomic_DNA"/>
</dbReference>
<dbReference type="Proteomes" id="UP000799423">
    <property type="component" value="Unassembled WGS sequence"/>
</dbReference>
<sequence length="107" mass="12040">MTQEGQQNIQHETTGDQGRLADSVPKNRAGVVKGAGADIPAKYTLNKHIQITETTLGKQHAKQLYTASIRKNPTTRKAEYQLKELSEATGSLYRNGKWYLEKDVRRL</sequence>
<keyword evidence="3" id="KW-1185">Reference proteome</keyword>
<name>A0A6A7B419_9PLEO</name>
<feature type="region of interest" description="Disordered" evidence="1">
    <location>
        <begin position="1"/>
        <end position="28"/>
    </location>
</feature>
<protein>
    <submittedName>
        <fullName evidence="2">Uncharacterized protein</fullName>
    </submittedName>
</protein>
<dbReference type="AlphaFoldDB" id="A0A6A7B419"/>
<evidence type="ECO:0000256" key="1">
    <source>
        <dbReference type="SAM" id="MobiDB-lite"/>
    </source>
</evidence>
<dbReference type="OrthoDB" id="3781784at2759"/>
<evidence type="ECO:0000313" key="3">
    <source>
        <dbReference type="Proteomes" id="UP000799423"/>
    </source>
</evidence>
<evidence type="ECO:0000313" key="2">
    <source>
        <dbReference type="EMBL" id="KAF2849078.1"/>
    </source>
</evidence>
<reference evidence="2" key="1">
    <citation type="submission" date="2020-01" db="EMBL/GenBank/DDBJ databases">
        <authorList>
            <consortium name="DOE Joint Genome Institute"/>
            <person name="Haridas S."/>
            <person name="Albert R."/>
            <person name="Binder M."/>
            <person name="Bloem J."/>
            <person name="Labutti K."/>
            <person name="Salamov A."/>
            <person name="Andreopoulos B."/>
            <person name="Baker S.E."/>
            <person name="Barry K."/>
            <person name="Bills G."/>
            <person name="Bluhm B.H."/>
            <person name="Cannon C."/>
            <person name="Castanera R."/>
            <person name="Culley D.E."/>
            <person name="Daum C."/>
            <person name="Ezra D."/>
            <person name="Gonzalez J.B."/>
            <person name="Henrissat B."/>
            <person name="Kuo A."/>
            <person name="Liang C."/>
            <person name="Lipzen A."/>
            <person name="Lutzoni F."/>
            <person name="Magnuson J."/>
            <person name="Mondo S."/>
            <person name="Nolan M."/>
            <person name="Ohm R."/>
            <person name="Pangilinan J."/>
            <person name="Park H.-J."/>
            <person name="Ramirez L."/>
            <person name="Alfaro M."/>
            <person name="Sun H."/>
            <person name="Tritt A."/>
            <person name="Yoshinaga Y."/>
            <person name="Zwiers L.-H."/>
            <person name="Turgeon B.G."/>
            <person name="Goodwin S.B."/>
            <person name="Spatafora J.W."/>
            <person name="Crous P.W."/>
            <person name="Grigoriev I.V."/>
        </authorList>
    </citation>
    <scope>NUCLEOTIDE SEQUENCE</scope>
    <source>
        <strain evidence="2">IPT5</strain>
    </source>
</reference>
<organism evidence="2 3">
    <name type="scientific">Plenodomus tracheiphilus IPT5</name>
    <dbReference type="NCBI Taxonomy" id="1408161"/>
    <lineage>
        <taxon>Eukaryota</taxon>
        <taxon>Fungi</taxon>
        <taxon>Dikarya</taxon>
        <taxon>Ascomycota</taxon>
        <taxon>Pezizomycotina</taxon>
        <taxon>Dothideomycetes</taxon>
        <taxon>Pleosporomycetidae</taxon>
        <taxon>Pleosporales</taxon>
        <taxon>Pleosporineae</taxon>
        <taxon>Leptosphaeriaceae</taxon>
        <taxon>Plenodomus</taxon>
    </lineage>
</organism>
<proteinExistence type="predicted"/>
<feature type="compositionally biased region" description="Polar residues" evidence="1">
    <location>
        <begin position="1"/>
        <end position="16"/>
    </location>
</feature>
<accession>A0A6A7B419</accession>